<accession>A0A023BRU5</accession>
<feature type="transmembrane region" description="Helical" evidence="1">
    <location>
        <begin position="191"/>
        <end position="211"/>
    </location>
</feature>
<sequence>MSKVTITLLRYEWIAFTRNTFQIVMLGCTFLLGLYSIYYGQSEIKVQRDTIQDVIEIEKTEFHQYQASFKEELASVAQKKKLEIASDPAYAWHRHGYHAILHPHDYAALAIGQCDLHPYYYRLTGMSLHYQLFENEIANPVKLYVGNFDLSFVLIYLFPLLIIAFSYGLYSGEKENGVLPLLYIQTVNIRSIIIVRLVLYFFLITGLALLISMIGLTTSGNIMNSENSLAALFWILGVIIYCAFWFAVLFFIISFKMNSSFTAITAAGVWLFFLIIIPAVLNVWVTTRYPLDSTSLAEITRRTSLENEEDENEAREVIQEFLAHNPHLQGSDSLIHNNTLAKAYAALTSLKDMHSKEDVDHYNNQVYQRNRWISDFHWVNPAVNMQSIFIHIAKTDLNTFHQFHTSIESFHRNISDFYFQKLFWDKPIQRADYSRLPSFKIKTDEVKWSTLIVLGIVKISIATILFFGIGFIIMKKKKI</sequence>
<evidence type="ECO:0000313" key="3">
    <source>
        <dbReference type="Proteomes" id="UP000023541"/>
    </source>
</evidence>
<dbReference type="Pfam" id="PF12679">
    <property type="entry name" value="ABC2_membrane_2"/>
    <property type="match status" value="1"/>
</dbReference>
<keyword evidence="1" id="KW-1133">Transmembrane helix</keyword>
<dbReference type="RefSeq" id="WP_034243974.1">
    <property type="nucleotide sequence ID" value="NZ_AQRA01000007.1"/>
</dbReference>
<dbReference type="PANTHER" id="PTHR43471">
    <property type="entry name" value="ABC TRANSPORTER PERMEASE"/>
    <property type="match status" value="1"/>
</dbReference>
<name>A0A023BRU5_9FLAO</name>
<organism evidence="2 3">
    <name type="scientific">Aquimarina atlantica</name>
    <dbReference type="NCBI Taxonomy" id="1317122"/>
    <lineage>
        <taxon>Bacteria</taxon>
        <taxon>Pseudomonadati</taxon>
        <taxon>Bacteroidota</taxon>
        <taxon>Flavobacteriia</taxon>
        <taxon>Flavobacteriales</taxon>
        <taxon>Flavobacteriaceae</taxon>
        <taxon>Aquimarina</taxon>
    </lineage>
</organism>
<feature type="transmembrane region" description="Helical" evidence="1">
    <location>
        <begin position="260"/>
        <end position="285"/>
    </location>
</feature>
<dbReference type="STRING" id="1317122.ATO12_21470"/>
<keyword evidence="3" id="KW-1185">Reference proteome</keyword>
<evidence type="ECO:0000256" key="1">
    <source>
        <dbReference type="SAM" id="Phobius"/>
    </source>
</evidence>
<comment type="caution">
    <text evidence="2">The sequence shown here is derived from an EMBL/GenBank/DDBJ whole genome shotgun (WGS) entry which is preliminary data.</text>
</comment>
<dbReference type="EMBL" id="AQRA01000007">
    <property type="protein sequence ID" value="EZH72710.1"/>
    <property type="molecule type" value="Genomic_DNA"/>
</dbReference>
<feature type="transmembrane region" description="Helical" evidence="1">
    <location>
        <begin position="231"/>
        <end position="253"/>
    </location>
</feature>
<feature type="transmembrane region" description="Helical" evidence="1">
    <location>
        <begin position="150"/>
        <end position="170"/>
    </location>
</feature>
<dbReference type="PANTHER" id="PTHR43471:SF14">
    <property type="entry name" value="ABC-2 TYPE TRANSPORT SYSTEM PERMEASE PROTEIN"/>
    <property type="match status" value="1"/>
</dbReference>
<feature type="transmembrane region" description="Helical" evidence="1">
    <location>
        <begin position="21"/>
        <end position="39"/>
    </location>
</feature>
<evidence type="ECO:0000313" key="2">
    <source>
        <dbReference type="EMBL" id="EZH72710.1"/>
    </source>
</evidence>
<dbReference type="GO" id="GO:0005886">
    <property type="term" value="C:plasma membrane"/>
    <property type="evidence" value="ECO:0007669"/>
    <property type="project" value="UniProtKB-SubCell"/>
</dbReference>
<proteinExistence type="predicted"/>
<dbReference type="eggNOG" id="COG1277">
    <property type="taxonomic scope" value="Bacteria"/>
</dbReference>
<dbReference type="OrthoDB" id="6016419at2"/>
<dbReference type="Pfam" id="PF12040">
    <property type="entry name" value="DUF3526"/>
    <property type="match status" value="1"/>
</dbReference>
<feature type="transmembrane region" description="Helical" evidence="1">
    <location>
        <begin position="448"/>
        <end position="473"/>
    </location>
</feature>
<dbReference type="GO" id="GO:0140359">
    <property type="term" value="F:ABC-type transporter activity"/>
    <property type="evidence" value="ECO:0007669"/>
    <property type="project" value="InterPro"/>
</dbReference>
<keyword evidence="1" id="KW-0812">Transmembrane</keyword>
<evidence type="ECO:0008006" key="4">
    <source>
        <dbReference type="Google" id="ProtNLM"/>
    </source>
</evidence>
<keyword evidence="1" id="KW-0472">Membrane</keyword>
<reference evidence="2 3" key="1">
    <citation type="submission" date="2014-04" db="EMBL/GenBank/DDBJ databases">
        <title>Aquimarina sp. 22II-S11-z7 Genome Sequencing.</title>
        <authorList>
            <person name="Lai Q."/>
        </authorList>
    </citation>
    <scope>NUCLEOTIDE SEQUENCE [LARGE SCALE GENOMIC DNA]</scope>
    <source>
        <strain evidence="2 3">22II-S11-z7</strain>
    </source>
</reference>
<dbReference type="InterPro" id="IPR021913">
    <property type="entry name" value="DUF3526"/>
</dbReference>
<dbReference type="Proteomes" id="UP000023541">
    <property type="component" value="Unassembled WGS sequence"/>
</dbReference>
<gene>
    <name evidence="2" type="ORF">ATO12_21470</name>
</gene>
<protein>
    <recommendedName>
        <fullName evidence="4">ABC transporter permease</fullName>
    </recommendedName>
</protein>
<dbReference type="AlphaFoldDB" id="A0A023BRU5"/>